<organism evidence="5">
    <name type="scientific">Thermocrispum agreste</name>
    <dbReference type="NCBI Taxonomy" id="37925"/>
    <lineage>
        <taxon>Bacteria</taxon>
        <taxon>Bacillati</taxon>
        <taxon>Actinomycetota</taxon>
        <taxon>Actinomycetes</taxon>
        <taxon>Pseudonocardiales</taxon>
        <taxon>Pseudonocardiaceae</taxon>
        <taxon>Thermocrispum</taxon>
    </lineage>
</organism>
<evidence type="ECO:0000313" key="6">
    <source>
        <dbReference type="Proteomes" id="UP000249324"/>
    </source>
</evidence>
<comment type="similarity">
    <text evidence="2">Belongs to the MoaD family.</text>
</comment>
<dbReference type="Pfam" id="PF02597">
    <property type="entry name" value="ThiS"/>
    <property type="match status" value="1"/>
</dbReference>
<reference evidence="5" key="2">
    <citation type="submission" date="2018-05" db="EMBL/GenBank/DDBJ databases">
        <authorList>
            <person name="Lanie J.A."/>
            <person name="Ng W.-L."/>
            <person name="Kazmierczak K.M."/>
            <person name="Andrzejewski T.M."/>
            <person name="Davidsen T.M."/>
            <person name="Wayne K.J."/>
            <person name="Tettelin H."/>
            <person name="Glass J.I."/>
            <person name="Rusch D."/>
            <person name="Podicherti R."/>
            <person name="Tsui H.-C.T."/>
            <person name="Winkler M.E."/>
        </authorList>
    </citation>
    <scope>NUCLEOTIDE SEQUENCE</scope>
    <source>
        <strain evidence="5">ZC4RG45</strain>
    </source>
</reference>
<proteinExistence type="inferred from homology"/>
<evidence type="ECO:0000313" key="5">
    <source>
        <dbReference type="EMBL" id="PZN00260.1"/>
    </source>
</evidence>
<dbReference type="CDD" id="cd17040">
    <property type="entry name" value="Ubl_MoaD_like"/>
    <property type="match status" value="1"/>
</dbReference>
<dbReference type="Proteomes" id="UP000249324">
    <property type="component" value="Unassembled WGS sequence"/>
</dbReference>
<protein>
    <recommendedName>
        <fullName evidence="3">Molybdopterin synthase sulfur carrier subunit</fullName>
    </recommendedName>
</protein>
<dbReference type="GO" id="GO:0006777">
    <property type="term" value="P:Mo-molybdopterin cofactor biosynthetic process"/>
    <property type="evidence" value="ECO:0007669"/>
    <property type="project" value="InterPro"/>
</dbReference>
<dbReference type="PANTHER" id="PTHR33359:SF1">
    <property type="entry name" value="MOLYBDOPTERIN SYNTHASE SULFUR CARRIER SUBUNIT"/>
    <property type="match status" value="1"/>
</dbReference>
<evidence type="ECO:0000256" key="3">
    <source>
        <dbReference type="ARBA" id="ARBA00024247"/>
    </source>
</evidence>
<dbReference type="InterPro" id="IPR003749">
    <property type="entry name" value="ThiS/MoaD-like"/>
</dbReference>
<evidence type="ECO:0000256" key="1">
    <source>
        <dbReference type="ARBA" id="ARBA00022741"/>
    </source>
</evidence>
<comment type="caution">
    <text evidence="5">The sequence shown here is derived from an EMBL/GenBank/DDBJ whole genome shotgun (WGS) entry which is preliminary data.</text>
</comment>
<dbReference type="InterPro" id="IPR012675">
    <property type="entry name" value="Beta-grasp_dom_sf"/>
</dbReference>
<dbReference type="EMBL" id="QGUI01000098">
    <property type="protein sequence ID" value="PZN00260.1"/>
    <property type="molecule type" value="Genomic_DNA"/>
</dbReference>
<dbReference type="SUPFAM" id="SSF54285">
    <property type="entry name" value="MoaD/ThiS"/>
    <property type="match status" value="1"/>
</dbReference>
<dbReference type="PANTHER" id="PTHR33359">
    <property type="entry name" value="MOLYBDOPTERIN SYNTHASE SULFUR CARRIER SUBUNIT"/>
    <property type="match status" value="1"/>
</dbReference>
<evidence type="ECO:0000313" key="4">
    <source>
        <dbReference type="EMBL" id="MFO7190825.1"/>
    </source>
</evidence>
<dbReference type="InterPro" id="IPR044672">
    <property type="entry name" value="MOCS2A"/>
</dbReference>
<name>A0A2W4LGM6_9PSEU</name>
<dbReference type="InterPro" id="IPR016155">
    <property type="entry name" value="Mopterin_synth/thiamin_S_b"/>
</dbReference>
<reference evidence="4 6" key="3">
    <citation type="journal article" date="2021" name="BMC Genomics">
        <title>Genome-resolved metagenome and metatranscriptome analyses of thermophilic composting reveal key bacterial players and their metabolic interactions.</title>
        <authorList>
            <person name="Braga L.P.P."/>
            <person name="Pereira R.V."/>
            <person name="Martins L.F."/>
            <person name="Moura L.M.S."/>
            <person name="Sanchez F.B."/>
            <person name="Patane J.S.L."/>
            <person name="da Silva A.M."/>
            <person name="Setubal J.C."/>
        </authorList>
    </citation>
    <scope>NUCLEOTIDE SEQUENCE [LARGE SCALE GENOMIC DNA]</scope>
    <source>
        <strain evidence="4">ZC4RG45</strain>
    </source>
</reference>
<evidence type="ECO:0000256" key="2">
    <source>
        <dbReference type="ARBA" id="ARBA00024200"/>
    </source>
</evidence>
<dbReference type="GO" id="GO:0000166">
    <property type="term" value="F:nucleotide binding"/>
    <property type="evidence" value="ECO:0007669"/>
    <property type="project" value="UniProtKB-KW"/>
</dbReference>
<keyword evidence="1" id="KW-0547">Nucleotide-binding</keyword>
<dbReference type="Gene3D" id="3.10.20.30">
    <property type="match status" value="1"/>
</dbReference>
<accession>A0A2W4LGM6</accession>
<dbReference type="EMBL" id="QGUI02000005">
    <property type="protein sequence ID" value="MFO7190825.1"/>
    <property type="molecule type" value="Genomic_DNA"/>
</dbReference>
<reference evidence="4" key="4">
    <citation type="submission" date="2023-08" db="EMBL/GenBank/DDBJ databases">
        <authorList>
            <person name="Guima S.E.S."/>
            <person name="Martins L.F."/>
            <person name="Silva A.M."/>
            <person name="Setubal J.C."/>
        </authorList>
    </citation>
    <scope>NUCLEOTIDE SEQUENCE</scope>
    <source>
        <strain evidence="4">ZC4RG45</strain>
    </source>
</reference>
<sequence>MLKVQVNYYASARAAAGADSEAVAMPDGATLDDLVARLAADHPGKLARVLSMASFLINGVATTDRKRALADGEQVDVLPPFAGG</sequence>
<reference evidence="4" key="1">
    <citation type="submission" date="2018-05" db="EMBL/GenBank/DDBJ databases">
        <authorList>
            <person name="Moura L."/>
            <person name="Setubal J.C."/>
        </authorList>
    </citation>
    <scope>NUCLEOTIDE SEQUENCE</scope>
    <source>
        <strain evidence="4">ZC4RG45</strain>
    </source>
</reference>
<gene>
    <name evidence="4" type="ORF">DIU77_001070</name>
    <name evidence="5" type="ORF">DIU77_04060</name>
</gene>
<dbReference type="GO" id="GO:1990133">
    <property type="term" value="C:molybdopterin adenylyltransferase complex"/>
    <property type="evidence" value="ECO:0007669"/>
    <property type="project" value="TreeGrafter"/>
</dbReference>
<dbReference type="STRING" id="1111738.GCA_000427905_01426"/>
<dbReference type="AlphaFoldDB" id="A0A2W4LGM6"/>